<organism evidence="7 8">
    <name type="scientific">Slackia exigua (strain ATCC 700122 / DSM 15923 / CIP 105133 / JCM 11022 / KCTC 5966 / S-7)</name>
    <dbReference type="NCBI Taxonomy" id="649764"/>
    <lineage>
        <taxon>Bacteria</taxon>
        <taxon>Bacillati</taxon>
        <taxon>Actinomycetota</taxon>
        <taxon>Coriobacteriia</taxon>
        <taxon>Eggerthellales</taxon>
        <taxon>Eggerthellaceae</taxon>
        <taxon>Slackia</taxon>
    </lineage>
</organism>
<dbReference type="Proteomes" id="UP000006001">
    <property type="component" value="Unassembled WGS sequence"/>
</dbReference>
<feature type="region of interest" description="Disordered" evidence="3">
    <location>
        <begin position="728"/>
        <end position="766"/>
    </location>
</feature>
<dbReference type="Pfam" id="PF01578">
    <property type="entry name" value="Cytochrom_C_asm"/>
    <property type="match status" value="1"/>
</dbReference>
<dbReference type="eggNOG" id="COG1138">
    <property type="taxonomic scope" value="Bacteria"/>
</dbReference>
<feature type="transmembrane region" description="Helical" evidence="4">
    <location>
        <begin position="105"/>
        <end position="124"/>
    </location>
</feature>
<evidence type="ECO:0000259" key="6">
    <source>
        <dbReference type="Pfam" id="PF16327"/>
    </source>
</evidence>
<feature type="compositionally biased region" description="Basic and acidic residues" evidence="3">
    <location>
        <begin position="746"/>
        <end position="760"/>
    </location>
</feature>
<feature type="transmembrane region" description="Helical" evidence="4">
    <location>
        <begin position="449"/>
        <end position="467"/>
    </location>
</feature>
<feature type="transmembrane region" description="Helical" evidence="4">
    <location>
        <begin position="682"/>
        <end position="703"/>
    </location>
</feature>
<feature type="transmembrane region" description="Helical" evidence="4">
    <location>
        <begin position="41"/>
        <end position="70"/>
    </location>
</feature>
<feature type="transmembrane region" description="Helical" evidence="4">
    <location>
        <begin position="268"/>
        <end position="286"/>
    </location>
</feature>
<feature type="transmembrane region" description="Helical" evidence="4">
    <location>
        <begin position="420"/>
        <end position="437"/>
    </location>
</feature>
<dbReference type="InterPro" id="IPR003567">
    <property type="entry name" value="Cyt_c_biogenesis"/>
</dbReference>
<dbReference type="Pfam" id="PF16327">
    <property type="entry name" value="CcmF_C"/>
    <property type="match status" value="1"/>
</dbReference>
<feature type="transmembrane region" description="Helical" evidence="4">
    <location>
        <begin position="330"/>
        <end position="352"/>
    </location>
</feature>
<proteinExistence type="inferred from homology"/>
<accession>D0WG29</accession>
<dbReference type="GO" id="GO:0017004">
    <property type="term" value="P:cytochrome complex assembly"/>
    <property type="evidence" value="ECO:0007669"/>
    <property type="project" value="UniProtKB-KW"/>
</dbReference>
<dbReference type="PANTHER" id="PTHR43653">
    <property type="entry name" value="CYTOCHROME C ASSEMBLY PROTEIN-RELATED"/>
    <property type="match status" value="1"/>
</dbReference>
<evidence type="ECO:0000259" key="5">
    <source>
        <dbReference type="Pfam" id="PF01578"/>
    </source>
</evidence>
<feature type="domain" description="Cytochrome c-type biogenesis protein CcmF C-terminal" evidence="6">
    <location>
        <begin position="338"/>
        <end position="702"/>
    </location>
</feature>
<feature type="transmembrane region" description="Helical" evidence="4">
    <location>
        <begin position="230"/>
        <end position="256"/>
    </location>
</feature>
<dbReference type="GeneID" id="85007366"/>
<evidence type="ECO:0000256" key="3">
    <source>
        <dbReference type="SAM" id="MobiDB-lite"/>
    </source>
</evidence>
<feature type="transmembrane region" description="Helical" evidence="4">
    <location>
        <begin position="494"/>
        <end position="519"/>
    </location>
</feature>
<dbReference type="GO" id="GO:0015232">
    <property type="term" value="F:heme transmembrane transporter activity"/>
    <property type="evidence" value="ECO:0007669"/>
    <property type="project" value="InterPro"/>
</dbReference>
<dbReference type="GO" id="GO:0020037">
    <property type="term" value="F:heme binding"/>
    <property type="evidence" value="ECO:0007669"/>
    <property type="project" value="InterPro"/>
</dbReference>
<dbReference type="PRINTS" id="PR01410">
    <property type="entry name" value="CCBIOGENESIS"/>
</dbReference>
<feature type="transmembrane region" description="Helical" evidence="4">
    <location>
        <begin position="198"/>
        <end position="218"/>
    </location>
</feature>
<feature type="domain" description="Cytochrome c assembly protein" evidence="5">
    <location>
        <begin position="98"/>
        <end position="316"/>
    </location>
</feature>
<evidence type="ECO:0000256" key="2">
    <source>
        <dbReference type="ARBA" id="ARBA00022748"/>
    </source>
</evidence>
<reference evidence="7" key="1">
    <citation type="submission" date="2009-10" db="EMBL/GenBank/DDBJ databases">
        <authorList>
            <person name="Weinstock G."/>
            <person name="Sodergren E."/>
            <person name="Clifton S."/>
            <person name="Fulton L."/>
            <person name="Fulton B."/>
            <person name="Courtney L."/>
            <person name="Fronick C."/>
            <person name="Harrison M."/>
            <person name="Strong C."/>
            <person name="Farmer C."/>
            <person name="Delahaunty K."/>
            <person name="Markovic C."/>
            <person name="Hall O."/>
            <person name="Minx P."/>
            <person name="Tomlinson C."/>
            <person name="Mitreva M."/>
            <person name="Nelson J."/>
            <person name="Hou S."/>
            <person name="Wollam A."/>
            <person name="Pepin K.H."/>
            <person name="Johnson M."/>
            <person name="Bhonagiri V."/>
            <person name="Nash W.E."/>
            <person name="Warren W."/>
            <person name="Chinwalla A."/>
            <person name="Mardis E.R."/>
            <person name="Wilson R.K."/>
        </authorList>
    </citation>
    <scope>NUCLEOTIDE SEQUENCE [LARGE SCALE GENOMIC DNA]</scope>
    <source>
        <strain evidence="7">ATCC 700122</strain>
    </source>
</reference>
<keyword evidence="4" id="KW-0812">Transmembrane</keyword>
<keyword evidence="4" id="KW-0472">Membrane</keyword>
<keyword evidence="8" id="KW-1185">Reference proteome</keyword>
<evidence type="ECO:0000256" key="4">
    <source>
        <dbReference type="SAM" id="Phobius"/>
    </source>
</evidence>
<feature type="transmembrane region" description="Helical" evidence="4">
    <location>
        <begin position="373"/>
        <end position="400"/>
    </location>
</feature>
<feature type="transmembrane region" description="Helical" evidence="4">
    <location>
        <begin position="298"/>
        <end position="318"/>
    </location>
</feature>
<dbReference type="OrthoDB" id="9814290at2"/>
<keyword evidence="4" id="KW-1133">Transmembrane helix</keyword>
<comment type="similarity">
    <text evidence="1">Belongs to the CcmF/CycK/Ccl1/NrfE/CcsA family.</text>
</comment>
<dbReference type="HOGENOM" id="CLU_015041_3_0_11"/>
<evidence type="ECO:0000313" key="8">
    <source>
        <dbReference type="Proteomes" id="UP000006001"/>
    </source>
</evidence>
<dbReference type="InterPro" id="IPR032523">
    <property type="entry name" value="CcmF_C"/>
</dbReference>
<dbReference type="EMBL" id="ACUX02000006">
    <property type="protein sequence ID" value="EEZ61442.1"/>
    <property type="molecule type" value="Genomic_DNA"/>
</dbReference>
<feature type="transmembrane region" description="Helical" evidence="4">
    <location>
        <begin position="551"/>
        <end position="571"/>
    </location>
</feature>
<evidence type="ECO:0000313" key="7">
    <source>
        <dbReference type="EMBL" id="EEZ61442.1"/>
    </source>
</evidence>
<evidence type="ECO:0000256" key="1">
    <source>
        <dbReference type="ARBA" id="ARBA00009186"/>
    </source>
</evidence>
<comment type="caution">
    <text evidence="7">The sequence shown here is derived from an EMBL/GenBank/DDBJ whole genome shotgun (WGS) entry which is preliminary data.</text>
</comment>
<feature type="transmembrane region" description="Helical" evidence="4">
    <location>
        <begin position="6"/>
        <end position="29"/>
    </location>
</feature>
<dbReference type="InterPro" id="IPR002541">
    <property type="entry name" value="Cyt_c_assembly"/>
</dbReference>
<gene>
    <name evidence="7" type="ORF">HMPREF0762_00779</name>
</gene>
<dbReference type="AlphaFoldDB" id="D0WG29"/>
<keyword evidence="2" id="KW-0201">Cytochrome c-type biogenesis</keyword>
<dbReference type="PANTHER" id="PTHR43653:SF1">
    <property type="entry name" value="CYTOCHROME C-TYPE BIOGENESIS PROTEIN CCMF"/>
    <property type="match status" value="1"/>
</dbReference>
<feature type="transmembrane region" description="Helical" evidence="4">
    <location>
        <begin position="133"/>
        <end position="151"/>
    </location>
</feature>
<protein>
    <submittedName>
        <fullName evidence="7">Cytochrome c-type biogenesis protein CcmF</fullName>
    </submittedName>
</protein>
<dbReference type="GO" id="GO:0016020">
    <property type="term" value="C:membrane"/>
    <property type="evidence" value="ECO:0007669"/>
    <property type="project" value="InterPro"/>
</dbReference>
<sequence>MSTFGLIGLVVALMAAAISIICLIAGRVLEVRGKAEAAETVSWAGCVAVVLTAIALTVCCGILVFCFLTGDYSIKYVLLERSKASGSMRLLYDISGLWAGREGSLLFWTWLISLYNVTIAARALRHPDSMDHMALMTSQVVLLAFVSLSLFSESNMPFTVTAAPYVDEAGNLTSAANAAGMSPLLEHWAQAIHPPTLFVGYAGLTIPFAYAIAALILGDSGKKWVVRSNGYAVFSWLFLGIGIGLGAIWAYVVLGWGGYWAWDPVENASLLSWMVALALVHCFTVYRRRGGFKRWSVMCATLAFSFVVVGTFITRSGVVQSVHSFAQDPVSLVIFGLIIAVSVAVSLAGVGLRWKRFESDDDIQSMMSKNAAYYFNNVIMIVFTLMLTYMTVSSALPSWLPFGGQSLAAQTYNAVARPVGIFYCLIIAVCPLLAWGITDRARFASQIKIPAIAATAIFVALLAYFVARLHPAYVATVAGGGSIGNKLAQEGPAWYYNGLAVVGFAVAALLFCTTLMMVVRSASGRAKATGAHPIAAFFGLFRTNPSKYGGFLSHFAMALILVGLVGSNMFVTETSQYLAFDQDADTAEDVTVSNYGLHYVTSSVEQNEAGDTATYTVVFDVTDEKTGKDLGEVSPSIDMNLATMETKLNASIIHMPTEDLFVVYRGVSNSGELAIDVKINPLIGFVWVGFFLLMLGTAIALFGHRRRGRNDGSSTDVDEDTLVQVVDAPVKAPVTKEDGAAAAKDSTGKGRDAGAKDPDAKGPSVG</sequence>
<dbReference type="STRING" id="649764.HMPREF0762_00779"/>
<name>D0WG29_SLAES</name>
<dbReference type="RefSeq" id="WP_006362030.1">
    <property type="nucleotide sequence ID" value="NZ_GG700630.1"/>
</dbReference>